<sequence length="111" mass="12794">MGRWKVNFIFSNQKGRALHAEKDKKMAEIADYGFVLWNGKSIGSLNNIAELLKQNKFSLVYFAPNKQFIKIKSIEQLQDLIDYTDEKLMGEIQDKGNAYLKTIALPQVRLI</sequence>
<reference evidence="2" key="1">
    <citation type="submission" date="2017-01" db="EMBL/GenBank/DDBJ databases">
        <authorList>
            <person name="Wolfgang W.J."/>
            <person name="Cole J."/>
            <person name="Wroblewski D."/>
            <person name="Mcginnis J."/>
            <person name="Musser K.A."/>
        </authorList>
    </citation>
    <scope>NUCLEOTIDE SEQUENCE [LARGE SCALE GENOMIC DNA]</scope>
    <source>
        <strain evidence="2">DSM 19151</strain>
    </source>
</reference>
<evidence type="ECO:0000313" key="2">
    <source>
        <dbReference type="Proteomes" id="UP000193118"/>
    </source>
</evidence>
<protein>
    <submittedName>
        <fullName evidence="1">Carbamoyl phosphate synthetase subunit large</fullName>
    </submittedName>
</protein>
<comment type="caution">
    <text evidence="1">The sequence shown here is derived from an EMBL/GenBank/DDBJ whole genome shotgun (WGS) entry which is preliminary data.</text>
</comment>
<accession>A0A1X3D1V0</accession>
<dbReference type="OrthoDB" id="9788479at2"/>
<dbReference type="AlphaFoldDB" id="A0A1X3D1V0"/>
<dbReference type="EMBL" id="MTBO01000050">
    <property type="protein sequence ID" value="OSI13899.1"/>
    <property type="molecule type" value="Genomic_DNA"/>
</dbReference>
<gene>
    <name evidence="1" type="ORF">BWD09_11990</name>
</gene>
<organism evidence="1 2">
    <name type="scientific">Neisseria dentiae</name>
    <dbReference type="NCBI Taxonomy" id="194197"/>
    <lineage>
        <taxon>Bacteria</taxon>
        <taxon>Pseudomonadati</taxon>
        <taxon>Pseudomonadota</taxon>
        <taxon>Betaproteobacteria</taxon>
        <taxon>Neisseriales</taxon>
        <taxon>Neisseriaceae</taxon>
        <taxon>Neisseria</taxon>
    </lineage>
</organism>
<name>A0A1X3D1V0_9NEIS</name>
<keyword evidence="2" id="KW-1185">Reference proteome</keyword>
<evidence type="ECO:0000313" key="1">
    <source>
        <dbReference type="EMBL" id="OSI13899.1"/>
    </source>
</evidence>
<proteinExistence type="predicted"/>
<dbReference type="Proteomes" id="UP000193118">
    <property type="component" value="Unassembled WGS sequence"/>
</dbReference>